<evidence type="ECO:0000313" key="2">
    <source>
        <dbReference type="EMBL" id="CAJ0600070.1"/>
    </source>
</evidence>
<reference evidence="2" key="1">
    <citation type="submission" date="2023-07" db="EMBL/GenBank/DDBJ databases">
        <authorList>
            <consortium name="CYATHOMIX"/>
        </authorList>
    </citation>
    <scope>NUCLEOTIDE SEQUENCE</scope>
    <source>
        <strain evidence="2">N/A</strain>
    </source>
</reference>
<gene>
    <name evidence="2" type="ORF">CYNAS_LOCUS12053</name>
</gene>
<dbReference type="InterPro" id="IPR016072">
    <property type="entry name" value="Skp1_comp_dimer"/>
</dbReference>
<accession>A0AA36GXA4</accession>
<dbReference type="AlphaFoldDB" id="A0AA36GXA4"/>
<comment type="caution">
    <text evidence="2">The sequence shown here is derived from an EMBL/GenBank/DDBJ whole genome shotgun (WGS) entry which is preliminary data.</text>
</comment>
<dbReference type="InterPro" id="IPR011333">
    <property type="entry name" value="SKP1/BTB/POZ_sf"/>
</dbReference>
<feature type="domain" description="SKP1 component dimerisation" evidence="1">
    <location>
        <begin position="136"/>
        <end position="176"/>
    </location>
</feature>
<keyword evidence="3" id="KW-1185">Reference proteome</keyword>
<protein>
    <recommendedName>
        <fullName evidence="1">SKP1 component dimerisation domain-containing protein</fullName>
    </recommendedName>
</protein>
<sequence>MEDDLADEERYIFFYIHKSLEEAVQSETNYESGLRYVRFQVLSTMIFDVLASSLLDLKIISRGFRQSSLMGLTDESVGPMLNRDPIKIPFEEEEFQKFLFAVALVRNGGNLINFKPAEVCSILKIADYFEANTMMRRAIQSINKHLVGKNPSQICKAFNIESDVTKSQKRQMEQEGLWNFNT</sequence>
<proteinExistence type="predicted"/>
<dbReference type="EMBL" id="CATQJL010000223">
    <property type="protein sequence ID" value="CAJ0600070.1"/>
    <property type="molecule type" value="Genomic_DNA"/>
</dbReference>
<dbReference type="GO" id="GO:0006511">
    <property type="term" value="P:ubiquitin-dependent protein catabolic process"/>
    <property type="evidence" value="ECO:0007669"/>
    <property type="project" value="InterPro"/>
</dbReference>
<dbReference type="Proteomes" id="UP001176961">
    <property type="component" value="Unassembled WGS sequence"/>
</dbReference>
<evidence type="ECO:0000259" key="1">
    <source>
        <dbReference type="Pfam" id="PF01466"/>
    </source>
</evidence>
<dbReference type="SUPFAM" id="SSF81382">
    <property type="entry name" value="Skp1 dimerisation domain-like"/>
    <property type="match status" value="1"/>
</dbReference>
<evidence type="ECO:0000313" key="3">
    <source>
        <dbReference type="Proteomes" id="UP001176961"/>
    </source>
</evidence>
<dbReference type="InterPro" id="IPR036296">
    <property type="entry name" value="SKP1-like_dim_sf"/>
</dbReference>
<organism evidence="2 3">
    <name type="scientific">Cylicocyclus nassatus</name>
    <name type="common">Nematode worm</name>
    <dbReference type="NCBI Taxonomy" id="53992"/>
    <lineage>
        <taxon>Eukaryota</taxon>
        <taxon>Metazoa</taxon>
        <taxon>Ecdysozoa</taxon>
        <taxon>Nematoda</taxon>
        <taxon>Chromadorea</taxon>
        <taxon>Rhabditida</taxon>
        <taxon>Rhabditina</taxon>
        <taxon>Rhabditomorpha</taxon>
        <taxon>Strongyloidea</taxon>
        <taxon>Strongylidae</taxon>
        <taxon>Cylicocyclus</taxon>
    </lineage>
</organism>
<name>A0AA36GXA4_CYLNA</name>
<dbReference type="Pfam" id="PF01466">
    <property type="entry name" value="Skp1"/>
    <property type="match status" value="1"/>
</dbReference>
<dbReference type="Gene3D" id="3.30.710.10">
    <property type="entry name" value="Potassium Channel Kv1.1, Chain A"/>
    <property type="match status" value="1"/>
</dbReference>